<proteinExistence type="predicted"/>
<feature type="region of interest" description="Disordered" evidence="1">
    <location>
        <begin position="42"/>
        <end position="75"/>
    </location>
</feature>
<dbReference type="STRING" id="754502.BJG93_08960"/>
<protein>
    <submittedName>
        <fullName evidence="2">Uncharacterized protein</fullName>
    </submittedName>
</protein>
<reference evidence="2" key="2">
    <citation type="submission" date="2021-06" db="EMBL/GenBank/DDBJ databases">
        <authorList>
            <person name="Rogers T.H."/>
            <person name="Ramsay J.P."/>
            <person name="Wang P."/>
            <person name="Terpolilli J."/>
        </authorList>
    </citation>
    <scope>NUCLEOTIDE SEQUENCE</scope>
    <source>
        <strain evidence="2">WSM5005</strain>
    </source>
</reference>
<gene>
    <name evidence="2" type="ORF">BJG93_08960</name>
</gene>
<keyword evidence="3" id="KW-1185">Reference proteome</keyword>
<evidence type="ECO:0000313" key="2">
    <source>
        <dbReference type="EMBL" id="APA85497.2"/>
    </source>
</evidence>
<dbReference type="Proteomes" id="UP000179860">
    <property type="component" value="Chromosome 1"/>
</dbReference>
<organism evidence="2 3">
    <name type="scientific">Paraburkholderia sprentiae WSM5005</name>
    <dbReference type="NCBI Taxonomy" id="754502"/>
    <lineage>
        <taxon>Bacteria</taxon>
        <taxon>Pseudomonadati</taxon>
        <taxon>Pseudomonadota</taxon>
        <taxon>Betaproteobacteria</taxon>
        <taxon>Burkholderiales</taxon>
        <taxon>Burkholderiaceae</taxon>
        <taxon>Paraburkholderia</taxon>
    </lineage>
</organism>
<sequence length="96" mass="10488">MRLADHVVDIAWPQAFGERNIGTGFFKHDVLGIISAFRSRAAASGASRDKRKSPRTAASTGTNAGNVLHYDSDGGRAMADPARWLHTTHRQRNNSQ</sequence>
<dbReference type="KEGG" id="pspw:BJG93_08960"/>
<dbReference type="RefSeq" id="WP_162162788.1">
    <property type="nucleotide sequence ID" value="NZ_CP017561.2"/>
</dbReference>
<accession>A0A1I9YGR4</accession>
<feature type="compositionally biased region" description="Polar residues" evidence="1">
    <location>
        <begin position="56"/>
        <end position="65"/>
    </location>
</feature>
<name>A0A1I9YGR4_9BURK</name>
<dbReference type="AlphaFoldDB" id="A0A1I9YGR4"/>
<reference evidence="2" key="1">
    <citation type="submission" date="2016-09" db="EMBL/GenBank/DDBJ databases">
        <title>The Complete Genome of Burkholderia sprentiae wsm5005.</title>
        <authorList>
            <person name="De Meyer S."/>
            <person name="Wang P."/>
            <person name="Terpolilli J."/>
        </authorList>
    </citation>
    <scope>NUCLEOTIDE SEQUENCE [LARGE SCALE GENOMIC DNA]</scope>
    <source>
        <strain evidence="2">WSM5005</strain>
    </source>
</reference>
<evidence type="ECO:0000256" key="1">
    <source>
        <dbReference type="SAM" id="MobiDB-lite"/>
    </source>
</evidence>
<evidence type="ECO:0000313" key="3">
    <source>
        <dbReference type="Proteomes" id="UP000179860"/>
    </source>
</evidence>
<dbReference type="EMBL" id="CP017561">
    <property type="protein sequence ID" value="APA85497.2"/>
    <property type="molecule type" value="Genomic_DNA"/>
</dbReference>